<proteinExistence type="predicted"/>
<dbReference type="Proteomes" id="UP000050816">
    <property type="component" value="Unassembled WGS sequence"/>
</dbReference>
<organism evidence="1 2">
    <name type="scientific">Limosilactobacillus ingluviei DSM 15946</name>
    <dbReference type="NCBI Taxonomy" id="1423760"/>
    <lineage>
        <taxon>Bacteria</taxon>
        <taxon>Bacillati</taxon>
        <taxon>Bacillota</taxon>
        <taxon>Bacilli</taxon>
        <taxon>Lactobacillales</taxon>
        <taxon>Lactobacillaceae</taxon>
        <taxon>Limosilactobacillus</taxon>
    </lineage>
</organism>
<dbReference type="PATRIC" id="fig|1423760.3.peg.1726"/>
<accession>A0A0R1UGS0</accession>
<dbReference type="EMBL" id="AZFK01000002">
    <property type="protein sequence ID" value="KRL92553.1"/>
    <property type="molecule type" value="Genomic_DNA"/>
</dbReference>
<sequence>MKQAANADLLALIYATKASWDHAKETAQAVYESQVDTELVERTKLQEQKYLYLYNLARQRHVHGTLNDGVIQN</sequence>
<dbReference type="InterPro" id="IPR019644">
    <property type="entry name" value="DUF2508"/>
</dbReference>
<dbReference type="AlphaFoldDB" id="A0A0R1UGS0"/>
<reference evidence="1 2" key="1">
    <citation type="journal article" date="2015" name="Genome Announc.">
        <title>Expanding the biotechnology potential of lactobacilli through comparative genomics of 213 strains and associated genera.</title>
        <authorList>
            <person name="Sun Z."/>
            <person name="Harris H.M."/>
            <person name="McCann A."/>
            <person name="Guo C."/>
            <person name="Argimon S."/>
            <person name="Zhang W."/>
            <person name="Yang X."/>
            <person name="Jeffery I.B."/>
            <person name="Cooney J.C."/>
            <person name="Kagawa T.F."/>
            <person name="Liu W."/>
            <person name="Song Y."/>
            <person name="Salvetti E."/>
            <person name="Wrobel A."/>
            <person name="Rasinkangas P."/>
            <person name="Parkhill J."/>
            <person name="Rea M.C."/>
            <person name="O'Sullivan O."/>
            <person name="Ritari J."/>
            <person name="Douillard F.P."/>
            <person name="Paul Ross R."/>
            <person name="Yang R."/>
            <person name="Briner A.E."/>
            <person name="Felis G.E."/>
            <person name="de Vos W.M."/>
            <person name="Barrangou R."/>
            <person name="Klaenhammer T.R."/>
            <person name="Caufield P.W."/>
            <person name="Cui Y."/>
            <person name="Zhang H."/>
            <person name="O'Toole P.W."/>
        </authorList>
    </citation>
    <scope>NUCLEOTIDE SEQUENCE [LARGE SCALE GENOMIC DNA]</scope>
    <source>
        <strain evidence="1 2">DSM 15946</strain>
    </source>
</reference>
<evidence type="ECO:0000313" key="2">
    <source>
        <dbReference type="Proteomes" id="UP000050816"/>
    </source>
</evidence>
<comment type="caution">
    <text evidence="1">The sequence shown here is derived from an EMBL/GenBank/DDBJ whole genome shotgun (WGS) entry which is preliminary data.</text>
</comment>
<protein>
    <recommendedName>
        <fullName evidence="3">DUF2508 domain-containing protein</fullName>
    </recommendedName>
</protein>
<evidence type="ECO:0008006" key="3">
    <source>
        <dbReference type="Google" id="ProtNLM"/>
    </source>
</evidence>
<gene>
    <name evidence="1" type="ORF">FC43_GL001651</name>
</gene>
<evidence type="ECO:0000313" key="1">
    <source>
        <dbReference type="EMBL" id="KRL92553.1"/>
    </source>
</evidence>
<dbReference type="Pfam" id="PF10704">
    <property type="entry name" value="DUF2508"/>
    <property type="match status" value="1"/>
</dbReference>
<name>A0A0R1UGS0_9LACO</name>